<organism evidence="2 3">
    <name type="scientific">Kockovaella imperatae</name>
    <dbReference type="NCBI Taxonomy" id="4999"/>
    <lineage>
        <taxon>Eukaryota</taxon>
        <taxon>Fungi</taxon>
        <taxon>Dikarya</taxon>
        <taxon>Basidiomycota</taxon>
        <taxon>Agaricomycotina</taxon>
        <taxon>Tremellomycetes</taxon>
        <taxon>Tremellales</taxon>
        <taxon>Cuniculitremaceae</taxon>
        <taxon>Kockovaella</taxon>
    </lineage>
</organism>
<feature type="compositionally biased region" description="Polar residues" evidence="1">
    <location>
        <begin position="299"/>
        <end position="315"/>
    </location>
</feature>
<dbReference type="EMBL" id="NBSH01000015">
    <property type="protein sequence ID" value="ORX34189.1"/>
    <property type="molecule type" value="Genomic_DNA"/>
</dbReference>
<gene>
    <name evidence="2" type="ORF">BD324DRAFT_637018</name>
</gene>
<reference evidence="2 3" key="1">
    <citation type="submission" date="2017-03" db="EMBL/GenBank/DDBJ databases">
        <title>Widespread Adenine N6-methylation of Active Genes in Fungi.</title>
        <authorList>
            <consortium name="DOE Joint Genome Institute"/>
            <person name="Mondo S.J."/>
            <person name="Dannebaum R.O."/>
            <person name="Kuo R.C."/>
            <person name="Louie K.B."/>
            <person name="Bewick A.J."/>
            <person name="Labutti K."/>
            <person name="Haridas S."/>
            <person name="Kuo A."/>
            <person name="Salamov A."/>
            <person name="Ahrendt S.R."/>
            <person name="Lau R."/>
            <person name="Bowen B.P."/>
            <person name="Lipzen A."/>
            <person name="Sullivan W."/>
            <person name="Andreopoulos W.B."/>
            <person name="Clum A."/>
            <person name="Lindquist E."/>
            <person name="Daum C."/>
            <person name="Northen T.R."/>
            <person name="Ramamoorthy G."/>
            <person name="Schmitz R.J."/>
            <person name="Gryganskyi A."/>
            <person name="Culley D."/>
            <person name="Magnuson J."/>
            <person name="James T.Y."/>
            <person name="O'Malley M.A."/>
            <person name="Stajich J.E."/>
            <person name="Spatafora J.W."/>
            <person name="Visel A."/>
            <person name="Grigoriev I.V."/>
        </authorList>
    </citation>
    <scope>NUCLEOTIDE SEQUENCE [LARGE SCALE GENOMIC DNA]</scope>
    <source>
        <strain evidence="2 3">NRRL Y-17943</strain>
    </source>
</reference>
<protein>
    <submittedName>
        <fullName evidence="2">Uncharacterized protein</fullName>
    </submittedName>
</protein>
<dbReference type="InParanoid" id="A0A1Y1U826"/>
<accession>A0A1Y1U826</accession>
<feature type="compositionally biased region" description="Basic and acidic residues" evidence="1">
    <location>
        <begin position="42"/>
        <end position="51"/>
    </location>
</feature>
<dbReference type="Proteomes" id="UP000193218">
    <property type="component" value="Unassembled WGS sequence"/>
</dbReference>
<sequence>MPRSSSPSYRDRDRRYGDDSPRRHSGPDRDRNRPWSGYNQGRDSRDWDDYSRSGGRGGPGPSSYRDRYRDDERDRDRDYRRQYRPPRSRSPVSGRGSPVKSRAPSVSAGGRSASPEEGQITSPARTGAQDQPRKPVPIPFYRDRIQDRRDRERDRDMEDRRRGPRDGPRYGSRYNPGDQSGPSRRPRSPYSPPRHLDRRSRSSSQSSYSYSSHSRSSPEKSSLSPRRRPPSQPREGYPPPPQGDKSGSGFPSVARPPPSGPRSDRPPPAGPRALNSEFRPFPPPPLPPAPSLAARDRSNSSNPYGGSTETSTANASMRPLPLEISQARRSSPYQSSTHSEVTSPLDPVSTPAQEIENPYGRPINATSQAVGNPGRLSWAERRVSGQQPTASASPVHINQDYQPSTASSPMTNPPDRQDAASAVKIEPPAWSGRIASHPASSEDSKPALTIVKQEELNLNTQPQMDAKIRSELPDIRLWSTMPKWELDLANHYSHLAALQQTTMRAQSALRLATATVADAEAERIAAGERRKVAETQLVANTLGMGVGILGSMTT</sequence>
<feature type="compositionally biased region" description="Basic and acidic residues" evidence="1">
    <location>
        <begin position="9"/>
        <end position="33"/>
    </location>
</feature>
<feature type="compositionally biased region" description="Pro residues" evidence="1">
    <location>
        <begin position="254"/>
        <end position="270"/>
    </location>
</feature>
<feature type="compositionally biased region" description="Polar residues" evidence="1">
    <location>
        <begin position="399"/>
        <end position="410"/>
    </location>
</feature>
<name>A0A1Y1U826_9TREE</name>
<dbReference type="RefSeq" id="XP_021868467.1">
    <property type="nucleotide sequence ID" value="XM_022016962.1"/>
</dbReference>
<evidence type="ECO:0000313" key="3">
    <source>
        <dbReference type="Proteomes" id="UP000193218"/>
    </source>
</evidence>
<keyword evidence="3" id="KW-1185">Reference proteome</keyword>
<feature type="compositionally biased region" description="Low complexity" evidence="1">
    <location>
        <begin position="202"/>
        <end position="224"/>
    </location>
</feature>
<evidence type="ECO:0000313" key="2">
    <source>
        <dbReference type="EMBL" id="ORX34189.1"/>
    </source>
</evidence>
<feature type="compositionally biased region" description="Polar residues" evidence="1">
    <location>
        <begin position="327"/>
        <end position="342"/>
    </location>
</feature>
<dbReference type="AlphaFoldDB" id="A0A1Y1U826"/>
<dbReference type="GeneID" id="33558771"/>
<proteinExistence type="predicted"/>
<feature type="compositionally biased region" description="Pro residues" evidence="1">
    <location>
        <begin position="280"/>
        <end position="290"/>
    </location>
</feature>
<feature type="compositionally biased region" description="Pro residues" evidence="1">
    <location>
        <begin position="230"/>
        <end position="242"/>
    </location>
</feature>
<feature type="compositionally biased region" description="Basic and acidic residues" evidence="1">
    <location>
        <begin position="141"/>
        <end position="168"/>
    </location>
</feature>
<evidence type="ECO:0000256" key="1">
    <source>
        <dbReference type="SAM" id="MobiDB-lite"/>
    </source>
</evidence>
<comment type="caution">
    <text evidence="2">The sequence shown here is derived from an EMBL/GenBank/DDBJ whole genome shotgun (WGS) entry which is preliminary data.</text>
</comment>
<feature type="region of interest" description="Disordered" evidence="1">
    <location>
        <begin position="1"/>
        <end position="421"/>
    </location>
</feature>
<feature type="compositionally biased region" description="Basic and acidic residues" evidence="1">
    <location>
        <begin position="64"/>
        <end position="81"/>
    </location>
</feature>
<dbReference type="STRING" id="4999.A0A1Y1U826"/>